<evidence type="ECO:0000313" key="5">
    <source>
        <dbReference type="EMBL" id="MBC5623579.1"/>
    </source>
</evidence>
<organism evidence="5 6">
    <name type="scientific">Butyricimonas hominis</name>
    <dbReference type="NCBI Taxonomy" id="2763032"/>
    <lineage>
        <taxon>Bacteria</taxon>
        <taxon>Pseudomonadati</taxon>
        <taxon>Bacteroidota</taxon>
        <taxon>Bacteroidia</taxon>
        <taxon>Bacteroidales</taxon>
        <taxon>Odoribacteraceae</taxon>
        <taxon>Butyricimonas</taxon>
    </lineage>
</organism>
<keyword evidence="2" id="KW-0238">DNA-binding</keyword>
<evidence type="ECO:0000313" key="6">
    <source>
        <dbReference type="Proteomes" id="UP000646484"/>
    </source>
</evidence>
<evidence type="ECO:0000259" key="4">
    <source>
        <dbReference type="PROSITE" id="PS01124"/>
    </source>
</evidence>
<dbReference type="InterPro" id="IPR032687">
    <property type="entry name" value="AraC-type_N"/>
</dbReference>
<accession>A0ABR7D6Q0</accession>
<dbReference type="SMART" id="SM00342">
    <property type="entry name" value="HTH_ARAC"/>
    <property type="match status" value="1"/>
</dbReference>
<dbReference type="SUPFAM" id="SSF46689">
    <property type="entry name" value="Homeodomain-like"/>
    <property type="match status" value="1"/>
</dbReference>
<dbReference type="InterPro" id="IPR018060">
    <property type="entry name" value="HTH_AraC"/>
</dbReference>
<dbReference type="Pfam" id="PF12833">
    <property type="entry name" value="HTH_18"/>
    <property type="match status" value="1"/>
</dbReference>
<sequence length="341" mass="39873">MYISAGLLNILIKQFQTPPAELSKLFTQRKFNQDTLLNPTTKIDANILGLYLEHVVKQSGNNRIGLETGFLLPFVLIGSMYNIYNRSKNVREIFENPAPLDLTANDILTYTNREDNDYFFFEISMNREFAQLYPIASRQWMEMQYGISLQYAYSFTGRYLYPSRAHSIYPKEGTIDKLEEFLYCPIEFNQDKLSLAFKRSVLDLPIITGNKSLYPVFEDYMHEIKQMDTEQSNSLARTVRRYLMHNLSNTDLSFKRVAEKFNMSERNMQRKLKSEGTSYQQILNNLRMDLAQEYIREKVPFTEIAFLLGFESQSAFNKFFHKQFHTTPGLYSASSVSRQNG</sequence>
<name>A0ABR7D6Q0_9BACT</name>
<dbReference type="Proteomes" id="UP000646484">
    <property type="component" value="Unassembled WGS sequence"/>
</dbReference>
<proteinExistence type="predicted"/>
<dbReference type="EMBL" id="JACOOH010000012">
    <property type="protein sequence ID" value="MBC5623579.1"/>
    <property type="molecule type" value="Genomic_DNA"/>
</dbReference>
<evidence type="ECO:0000256" key="1">
    <source>
        <dbReference type="ARBA" id="ARBA00023015"/>
    </source>
</evidence>
<keyword evidence="1" id="KW-0805">Transcription regulation</keyword>
<dbReference type="InterPro" id="IPR009057">
    <property type="entry name" value="Homeodomain-like_sf"/>
</dbReference>
<keyword evidence="6" id="KW-1185">Reference proteome</keyword>
<reference evidence="5 6" key="1">
    <citation type="submission" date="2020-08" db="EMBL/GenBank/DDBJ databases">
        <title>Genome public.</title>
        <authorList>
            <person name="Liu C."/>
            <person name="Sun Q."/>
        </authorList>
    </citation>
    <scope>NUCLEOTIDE SEQUENCE [LARGE SCALE GENOMIC DNA]</scope>
    <source>
        <strain evidence="5 6">NSJ-56</strain>
    </source>
</reference>
<gene>
    <name evidence="5" type="ORF">H8S64_21010</name>
</gene>
<dbReference type="RefSeq" id="WP_186978606.1">
    <property type="nucleotide sequence ID" value="NZ_JACOOH010000012.1"/>
</dbReference>
<comment type="caution">
    <text evidence="5">The sequence shown here is derived from an EMBL/GenBank/DDBJ whole genome shotgun (WGS) entry which is preliminary data.</text>
</comment>
<dbReference type="Pfam" id="PF12625">
    <property type="entry name" value="Arabinose_bd"/>
    <property type="match status" value="1"/>
</dbReference>
<feature type="domain" description="HTH araC/xylS-type" evidence="4">
    <location>
        <begin position="237"/>
        <end position="334"/>
    </location>
</feature>
<dbReference type="PROSITE" id="PS01124">
    <property type="entry name" value="HTH_ARAC_FAMILY_2"/>
    <property type="match status" value="1"/>
</dbReference>
<keyword evidence="3" id="KW-0804">Transcription</keyword>
<dbReference type="PANTHER" id="PTHR47894">
    <property type="entry name" value="HTH-TYPE TRANSCRIPTIONAL REGULATOR GADX"/>
    <property type="match status" value="1"/>
</dbReference>
<dbReference type="Gene3D" id="1.10.10.60">
    <property type="entry name" value="Homeodomain-like"/>
    <property type="match status" value="1"/>
</dbReference>
<dbReference type="PANTHER" id="PTHR47894:SF4">
    <property type="entry name" value="HTH-TYPE TRANSCRIPTIONAL REGULATOR GADX"/>
    <property type="match status" value="1"/>
</dbReference>
<evidence type="ECO:0000256" key="2">
    <source>
        <dbReference type="ARBA" id="ARBA00023125"/>
    </source>
</evidence>
<protein>
    <submittedName>
        <fullName evidence="5">Helix-turn-helix domain-containing protein</fullName>
    </submittedName>
</protein>
<evidence type="ECO:0000256" key="3">
    <source>
        <dbReference type="ARBA" id="ARBA00023163"/>
    </source>
</evidence>